<dbReference type="Proteomes" id="UP000315724">
    <property type="component" value="Chromosome"/>
</dbReference>
<keyword evidence="4" id="KW-1185">Reference proteome</keyword>
<evidence type="ECO:0000313" key="3">
    <source>
        <dbReference type="EMBL" id="QDT32223.1"/>
    </source>
</evidence>
<dbReference type="Pfam" id="PF09983">
    <property type="entry name" value="JetD_C"/>
    <property type="match status" value="1"/>
</dbReference>
<evidence type="ECO:0000259" key="1">
    <source>
        <dbReference type="Pfam" id="PF09983"/>
    </source>
</evidence>
<evidence type="ECO:0000313" key="4">
    <source>
        <dbReference type="Proteomes" id="UP000315724"/>
    </source>
</evidence>
<dbReference type="Pfam" id="PF11795">
    <property type="entry name" value="DUF3322"/>
    <property type="match status" value="1"/>
</dbReference>
<accession>A0A517QKR5</accession>
<name>A0A517QKR5_9PLAN</name>
<dbReference type="InterPro" id="IPR024537">
    <property type="entry name" value="DUF3322"/>
</dbReference>
<dbReference type="AlphaFoldDB" id="A0A517QKR5"/>
<gene>
    <name evidence="3" type="ORF">Mal48_14660</name>
</gene>
<dbReference type="KEGG" id="tpol:Mal48_14660"/>
<proteinExistence type="predicted"/>
<evidence type="ECO:0000259" key="2">
    <source>
        <dbReference type="Pfam" id="PF11795"/>
    </source>
</evidence>
<dbReference type="InterPro" id="IPR014544">
    <property type="entry name" value="UCP028408"/>
</dbReference>
<dbReference type="EMBL" id="CP036267">
    <property type="protein sequence ID" value="QDT32223.1"/>
    <property type="molecule type" value="Genomic_DNA"/>
</dbReference>
<dbReference type="OrthoDB" id="322908at2"/>
<sequence length="386" mass="44891">MIHPNKIRQKANNLYPKFQLVWLDGDEFFPCLIPADRKLPDDPAAAIHAVQLLRSESKAEKGFGYSIDWRERTSRRHGKNLVPEKIFFSTQMDFLRFIDKEDEFENFTSAVKIIRQHYPEIERWIRSNRKLLADSAADIDGLILVVDYLRANPRPGLFARELPLNIDTKFIERNQRILRGWLDLLLPPTTIRADEQHFARRYGLQYDQPRLQIRFLDPTIQQAFGSPWTDCSIPLETLAKQNVDSVNVLVVENKTCLMTLPNLPNTLAMGGIGNAVADFRLIPWLHQCTIWYWGDIDVDGLSILSRFRIHFPTVKSLLMDIETLCRHREQLGQRVDPTKDPFPPVNLTSFERSAFDVCHSEFLRIEQEQIPSTDVISILERLFPRD</sequence>
<evidence type="ECO:0008006" key="5">
    <source>
        <dbReference type="Google" id="ProtNLM"/>
    </source>
</evidence>
<dbReference type="RefSeq" id="WP_145197354.1">
    <property type="nucleotide sequence ID" value="NZ_CP036267.1"/>
</dbReference>
<organism evidence="3 4">
    <name type="scientific">Thalassoglobus polymorphus</name>
    <dbReference type="NCBI Taxonomy" id="2527994"/>
    <lineage>
        <taxon>Bacteria</taxon>
        <taxon>Pseudomonadati</taxon>
        <taxon>Planctomycetota</taxon>
        <taxon>Planctomycetia</taxon>
        <taxon>Planctomycetales</taxon>
        <taxon>Planctomycetaceae</taxon>
        <taxon>Thalassoglobus</taxon>
    </lineage>
</organism>
<feature type="domain" description="Wadjet protein JetD C-terminal" evidence="1">
    <location>
        <begin position="203"/>
        <end position="376"/>
    </location>
</feature>
<protein>
    <recommendedName>
        <fullName evidence="5">Wadjet protein JetD C-terminal domain-containing protein</fullName>
    </recommendedName>
</protein>
<reference evidence="3 4" key="1">
    <citation type="submission" date="2019-02" db="EMBL/GenBank/DDBJ databases">
        <title>Deep-cultivation of Planctomycetes and their phenomic and genomic characterization uncovers novel biology.</title>
        <authorList>
            <person name="Wiegand S."/>
            <person name="Jogler M."/>
            <person name="Boedeker C."/>
            <person name="Pinto D."/>
            <person name="Vollmers J."/>
            <person name="Rivas-Marin E."/>
            <person name="Kohn T."/>
            <person name="Peeters S.H."/>
            <person name="Heuer A."/>
            <person name="Rast P."/>
            <person name="Oberbeckmann S."/>
            <person name="Bunk B."/>
            <person name="Jeske O."/>
            <person name="Meyerdierks A."/>
            <person name="Storesund J.E."/>
            <person name="Kallscheuer N."/>
            <person name="Luecker S."/>
            <person name="Lage O.M."/>
            <person name="Pohl T."/>
            <person name="Merkel B.J."/>
            <person name="Hornburger P."/>
            <person name="Mueller R.-W."/>
            <person name="Bruemmer F."/>
            <person name="Labrenz M."/>
            <person name="Spormann A.M."/>
            <person name="Op den Camp H."/>
            <person name="Overmann J."/>
            <person name="Amann R."/>
            <person name="Jetten M.S.M."/>
            <person name="Mascher T."/>
            <person name="Medema M.H."/>
            <person name="Devos D.P."/>
            <person name="Kaster A.-K."/>
            <person name="Ovreas L."/>
            <person name="Rohde M."/>
            <person name="Galperin M.Y."/>
            <person name="Jogler C."/>
        </authorList>
    </citation>
    <scope>NUCLEOTIDE SEQUENCE [LARGE SCALE GENOMIC DNA]</scope>
    <source>
        <strain evidence="3 4">Mal48</strain>
    </source>
</reference>
<dbReference type="PIRSF" id="PIRSF028408">
    <property type="entry name" value="UCP028408"/>
    <property type="match status" value="1"/>
</dbReference>
<feature type="domain" description="DUF3322" evidence="2">
    <location>
        <begin position="4"/>
        <end position="183"/>
    </location>
</feature>
<dbReference type="InterPro" id="IPR024534">
    <property type="entry name" value="JetD_C"/>
</dbReference>